<dbReference type="Proteomes" id="UP000520156">
    <property type="component" value="Unassembled WGS sequence"/>
</dbReference>
<organism evidence="1 2">
    <name type="scientific">Novosphingobium aerophilum</name>
    <dbReference type="NCBI Taxonomy" id="2839843"/>
    <lineage>
        <taxon>Bacteria</taxon>
        <taxon>Pseudomonadati</taxon>
        <taxon>Pseudomonadota</taxon>
        <taxon>Alphaproteobacteria</taxon>
        <taxon>Sphingomonadales</taxon>
        <taxon>Sphingomonadaceae</taxon>
        <taxon>Novosphingobium</taxon>
    </lineage>
</organism>
<evidence type="ECO:0000313" key="1">
    <source>
        <dbReference type="EMBL" id="MBC2651771.1"/>
    </source>
</evidence>
<protein>
    <recommendedName>
        <fullName evidence="3">Amidase</fullName>
    </recommendedName>
</protein>
<proteinExistence type="predicted"/>
<evidence type="ECO:0008006" key="3">
    <source>
        <dbReference type="Google" id="ProtNLM"/>
    </source>
</evidence>
<sequence length="121" mass="13221">MATPRRPIPAATLQPRRLSRGKRTAAVLLLVLAAMVAWYARPLLATARTGAAYGARVACSCRFVAGRPLGDCRKDFEPGMGLVTLSADEASRRVTARFALLVRESATYREGWGCQLDRWAD</sequence>
<dbReference type="AlphaFoldDB" id="A0A7X1KBZ0"/>
<accession>A0A7X1KBZ0</accession>
<comment type="caution">
    <text evidence="1">The sequence shown here is derived from an EMBL/GenBank/DDBJ whole genome shotgun (WGS) entry which is preliminary data.</text>
</comment>
<name>A0A7X1KBZ0_9SPHN</name>
<gene>
    <name evidence="1" type="ORF">H7F49_08650</name>
</gene>
<dbReference type="EMBL" id="JACLAU010000010">
    <property type="protein sequence ID" value="MBC2651771.1"/>
    <property type="molecule type" value="Genomic_DNA"/>
</dbReference>
<evidence type="ECO:0000313" key="2">
    <source>
        <dbReference type="Proteomes" id="UP000520156"/>
    </source>
</evidence>
<reference evidence="1 2" key="1">
    <citation type="submission" date="2020-08" db="EMBL/GenBank/DDBJ databases">
        <title>The genome sequence of Novosphingobium flavum 4Y4.</title>
        <authorList>
            <person name="Liu Y."/>
        </authorList>
    </citation>
    <scope>NUCLEOTIDE SEQUENCE [LARGE SCALE GENOMIC DNA]</scope>
    <source>
        <strain evidence="1 2">4Y4</strain>
    </source>
</reference>
<keyword evidence="2" id="KW-1185">Reference proteome</keyword>